<protein>
    <recommendedName>
        <fullName evidence="3">ZNF598/HEL2 PAH domain-containing protein</fullName>
    </recommendedName>
</protein>
<evidence type="ECO:0000256" key="2">
    <source>
        <dbReference type="SAM" id="Phobius"/>
    </source>
</evidence>
<dbReference type="PANTHER" id="PTHR22938">
    <property type="entry name" value="ZINC FINGER PROTEIN 598"/>
    <property type="match status" value="1"/>
</dbReference>
<dbReference type="InterPro" id="IPR044288">
    <property type="entry name" value="ZNF598/HEL2"/>
</dbReference>
<dbReference type="AlphaFoldDB" id="A0A8X7ZS08"/>
<proteinExistence type="predicted"/>
<keyword evidence="2" id="KW-1133">Transmembrane helix</keyword>
<dbReference type="Proteomes" id="UP000886885">
    <property type="component" value="Chromosome 5D"/>
</dbReference>
<accession>A0A8X7ZS08</accession>
<dbReference type="OrthoDB" id="3838338at2759"/>
<comment type="caution">
    <text evidence="4">The sequence shown here is derived from an EMBL/GenBank/DDBJ whole genome shotgun (WGS) entry which is preliminary data.</text>
</comment>
<sequence>MDDTFAVCADTLEWVAYGPCLHKEVCSTCIIRLRFICNDFHCCICKSESNTIFVTKALGDYTRMISDFKGLGGVNGKEGKVGECWYHERTKVYFDDFDHYKMIKAMCRLSCNVCNKKDGGSKEFNIVEQLKGRLLHRHRLFMRGLCLEGRKVRIFTSKQKLYNRAQLTQHVRTGDSVVVKVKEVDLQDILFVSFVRILFMEIMSFTCICLLSILLARYAQGNILNNMNTSTVMITWRLIIFCFHTSYSPVFHYEARLAKQFIVFAIESKLKRHNAIEHGGCLSCSKRGAVLQEREIDIIVNPFKSLATTDSEQPSRYNHVLGQNSRSVPMEETSFPSLLMAQRSSQQRSRNDSGVLSPSSSLSSSPSKPATIKESDLSTYTSFAQARPSRTNGLVSSDFASSSRTSNSNSKVSQATVAPNPVDRTSHKSLSSAPSLSTAQVDNMSISASHLLKVEYVQSSNKALVEKIRAAFEFNEEKFRAFKLISTEYLRDLIDTAEYLACVHQFGLSHLVLELARLCPSAEKQRELVEIHNYNVGKEWFYTIKVEILPKERHHGGKGKSKILVDKQNNLNLSMEPKSAIVAQPDGVSSKKNVGAGGGGNEPKKKTSKFFKNLVGDTSLPHCPMLVILTLILMKKKRKQM</sequence>
<evidence type="ECO:0000313" key="5">
    <source>
        <dbReference type="Proteomes" id="UP000886885"/>
    </source>
</evidence>
<name>A0A8X7ZS08_POPTO</name>
<feature type="region of interest" description="Disordered" evidence="1">
    <location>
        <begin position="310"/>
        <end position="329"/>
    </location>
</feature>
<dbReference type="PANTHER" id="PTHR22938:SF19">
    <property type="entry name" value="RING-TYPE E3 UBIQUITIN TRANSFERASE"/>
    <property type="match status" value="1"/>
</dbReference>
<feature type="region of interest" description="Disordered" evidence="1">
    <location>
        <begin position="341"/>
        <end position="376"/>
    </location>
</feature>
<feature type="region of interest" description="Disordered" evidence="1">
    <location>
        <begin position="587"/>
        <end position="606"/>
    </location>
</feature>
<dbReference type="GO" id="GO:0043022">
    <property type="term" value="F:ribosome binding"/>
    <property type="evidence" value="ECO:0007669"/>
    <property type="project" value="TreeGrafter"/>
</dbReference>
<dbReference type="Pfam" id="PF23202">
    <property type="entry name" value="PAH_ZNF598"/>
    <property type="match status" value="1"/>
</dbReference>
<dbReference type="GO" id="GO:0072344">
    <property type="term" value="P:rescue of stalled ribosome"/>
    <property type="evidence" value="ECO:0007669"/>
    <property type="project" value="InterPro"/>
</dbReference>
<feature type="compositionally biased region" description="Low complexity" evidence="1">
    <location>
        <begin position="356"/>
        <end position="367"/>
    </location>
</feature>
<keyword evidence="2" id="KW-0812">Transmembrane</keyword>
<dbReference type="GO" id="GO:0016567">
    <property type="term" value="P:protein ubiquitination"/>
    <property type="evidence" value="ECO:0007669"/>
    <property type="project" value="TreeGrafter"/>
</dbReference>
<keyword evidence="5" id="KW-1185">Reference proteome</keyword>
<feature type="transmembrane region" description="Helical" evidence="2">
    <location>
        <begin position="227"/>
        <end position="247"/>
    </location>
</feature>
<dbReference type="GO" id="GO:0061630">
    <property type="term" value="F:ubiquitin protein ligase activity"/>
    <property type="evidence" value="ECO:0007669"/>
    <property type="project" value="InterPro"/>
</dbReference>
<feature type="compositionally biased region" description="Polar residues" evidence="1">
    <location>
        <begin position="310"/>
        <end position="327"/>
    </location>
</feature>
<feature type="compositionally biased region" description="Low complexity" evidence="1">
    <location>
        <begin position="396"/>
        <end position="413"/>
    </location>
</feature>
<gene>
    <name evidence="4" type="ORF">POTOM_020296</name>
</gene>
<feature type="region of interest" description="Disordered" evidence="1">
    <location>
        <begin position="389"/>
        <end position="436"/>
    </location>
</feature>
<evidence type="ECO:0000256" key="1">
    <source>
        <dbReference type="SAM" id="MobiDB-lite"/>
    </source>
</evidence>
<feature type="transmembrane region" description="Helical" evidence="2">
    <location>
        <begin position="189"/>
        <end position="215"/>
    </location>
</feature>
<evidence type="ECO:0000259" key="3">
    <source>
        <dbReference type="Pfam" id="PF23202"/>
    </source>
</evidence>
<dbReference type="EMBL" id="JAAWWB010000010">
    <property type="protein sequence ID" value="KAG6773042.1"/>
    <property type="molecule type" value="Genomic_DNA"/>
</dbReference>
<organism evidence="4 5">
    <name type="scientific">Populus tomentosa</name>
    <name type="common">Chinese white poplar</name>
    <dbReference type="NCBI Taxonomy" id="118781"/>
    <lineage>
        <taxon>Eukaryota</taxon>
        <taxon>Viridiplantae</taxon>
        <taxon>Streptophyta</taxon>
        <taxon>Embryophyta</taxon>
        <taxon>Tracheophyta</taxon>
        <taxon>Spermatophyta</taxon>
        <taxon>Magnoliopsida</taxon>
        <taxon>eudicotyledons</taxon>
        <taxon>Gunneridae</taxon>
        <taxon>Pentapetalae</taxon>
        <taxon>rosids</taxon>
        <taxon>fabids</taxon>
        <taxon>Malpighiales</taxon>
        <taxon>Salicaceae</taxon>
        <taxon>Saliceae</taxon>
        <taxon>Populus</taxon>
    </lineage>
</organism>
<reference evidence="4" key="1">
    <citation type="journal article" date="2020" name="bioRxiv">
        <title>Hybrid origin of Populus tomentosa Carr. identified through genome sequencing and phylogenomic analysis.</title>
        <authorList>
            <person name="An X."/>
            <person name="Gao K."/>
            <person name="Chen Z."/>
            <person name="Li J."/>
            <person name="Yang X."/>
            <person name="Yang X."/>
            <person name="Zhou J."/>
            <person name="Guo T."/>
            <person name="Zhao T."/>
            <person name="Huang S."/>
            <person name="Miao D."/>
            <person name="Khan W.U."/>
            <person name="Rao P."/>
            <person name="Ye M."/>
            <person name="Lei B."/>
            <person name="Liao W."/>
            <person name="Wang J."/>
            <person name="Ji L."/>
            <person name="Li Y."/>
            <person name="Guo B."/>
            <person name="Mustafa N.S."/>
            <person name="Li S."/>
            <person name="Yun Q."/>
            <person name="Keller S.R."/>
            <person name="Mao J."/>
            <person name="Zhang R."/>
            <person name="Strauss S.H."/>
        </authorList>
    </citation>
    <scope>NUCLEOTIDE SEQUENCE</scope>
    <source>
        <strain evidence="4">GM15</strain>
        <tissue evidence="4">Leaf</tissue>
    </source>
</reference>
<dbReference type="InterPro" id="IPR057634">
    <property type="entry name" value="PAH_ZNF598/HEL2"/>
</dbReference>
<evidence type="ECO:0000313" key="4">
    <source>
        <dbReference type="EMBL" id="KAG6773042.1"/>
    </source>
</evidence>
<feature type="domain" description="ZNF598/HEL2 PAH" evidence="3">
    <location>
        <begin position="458"/>
        <end position="533"/>
    </location>
</feature>
<keyword evidence="2" id="KW-0472">Membrane</keyword>